<keyword evidence="10" id="KW-1185">Reference proteome</keyword>
<feature type="domain" description="ResB-like" evidence="8">
    <location>
        <begin position="30"/>
        <end position="525"/>
    </location>
</feature>
<feature type="region of interest" description="Disordered" evidence="6">
    <location>
        <begin position="562"/>
        <end position="581"/>
    </location>
</feature>
<reference evidence="10" key="1">
    <citation type="submission" date="2015-11" db="EMBL/GenBank/DDBJ databases">
        <authorList>
            <person name="Dugat-Bony E."/>
        </authorList>
    </citation>
    <scope>NUCLEOTIDE SEQUENCE [LARGE SCALE GENOMIC DNA]</scope>
    <source>
        <strain evidence="10">Mu292</strain>
    </source>
</reference>
<keyword evidence="5 7" id="KW-0472">Membrane</keyword>
<evidence type="ECO:0000256" key="7">
    <source>
        <dbReference type="SAM" id="Phobius"/>
    </source>
</evidence>
<gene>
    <name evidence="9" type="ORF">CVAR292_02542</name>
</gene>
<feature type="transmembrane region" description="Helical" evidence="7">
    <location>
        <begin position="469"/>
        <end position="488"/>
    </location>
</feature>
<dbReference type="AlphaFoldDB" id="A0A0X2NNX6"/>
<feature type="compositionally biased region" description="Acidic residues" evidence="6">
    <location>
        <begin position="570"/>
        <end position="581"/>
    </location>
</feature>
<evidence type="ECO:0000256" key="4">
    <source>
        <dbReference type="ARBA" id="ARBA00022989"/>
    </source>
</evidence>
<evidence type="ECO:0000313" key="10">
    <source>
        <dbReference type="Proteomes" id="UP000182498"/>
    </source>
</evidence>
<sequence>MTAPATARKVPMLRSILRWPKKAWQWLTRMRTALVLLFLLAVGAIPGALLPQRSLNAANVDSYLEANGTIAEIYDKLGLFDVFSSAWFAAIYVLLFVSLIGCILPRSIDHWKALRKLPPAAPKRLDRMPNHITGTVDMPAEQAQKEVSSRFRRWTGGSTEADKDRAGKWSYSAEKGYLREFSNLVFHLSLVGILVSVLVGRMVYYEGQVIVVAGSDNSQFCNTAVANFDSMRYGPTFDGTTLTPFCVNVKSFNADYLPSGQAVDFRSEVDYAAGDDALKPTEDWEHTTLKVNHPLTINGDRVYLQGHGYAPTFTVTWPNGETRTETIQFRPDDLTYFLSSGAVKMDPPAGMYPDLQERRQNQLAIQGLFAPTAEFSGENNALLSSRFPAMDDPAVAIDIYRGDTGLDSGTGQDIFTLSQTQLHNGSLQKLDRVNLHQGEDVTLDDGTKISFDGAKEFVNLQVSRDRTEIFVLGFALLMLISLVGSLTIKRRRFWVRVTDLGDGTSRLEIAGLARTDSAGWGREFNRVSEELLHLDDEELDEEFDQTDADWDDWEDELDRELARERRDGEITDGDSDTDDNK</sequence>
<dbReference type="Proteomes" id="UP000182498">
    <property type="component" value="Unassembled WGS sequence"/>
</dbReference>
<dbReference type="InterPro" id="IPR023494">
    <property type="entry name" value="Cyt_c_bgen_Ccs1/CcsB/ResB"/>
</dbReference>
<dbReference type="PANTHER" id="PTHR31566">
    <property type="entry name" value="CYTOCHROME C BIOGENESIS PROTEIN CCS1, CHLOROPLASTIC"/>
    <property type="match status" value="1"/>
</dbReference>
<evidence type="ECO:0000256" key="5">
    <source>
        <dbReference type="ARBA" id="ARBA00023136"/>
    </source>
</evidence>
<proteinExistence type="predicted"/>
<evidence type="ECO:0000313" key="9">
    <source>
        <dbReference type="EMBL" id="CUU67184.1"/>
    </source>
</evidence>
<evidence type="ECO:0000256" key="1">
    <source>
        <dbReference type="ARBA" id="ARBA00004141"/>
    </source>
</evidence>
<feature type="transmembrane region" description="Helical" evidence="7">
    <location>
        <begin position="86"/>
        <end position="105"/>
    </location>
</feature>
<evidence type="ECO:0000256" key="2">
    <source>
        <dbReference type="ARBA" id="ARBA00022692"/>
    </source>
</evidence>
<evidence type="ECO:0000256" key="6">
    <source>
        <dbReference type="SAM" id="MobiDB-lite"/>
    </source>
</evidence>
<evidence type="ECO:0000256" key="3">
    <source>
        <dbReference type="ARBA" id="ARBA00022748"/>
    </source>
</evidence>
<dbReference type="GO" id="GO:0016020">
    <property type="term" value="C:membrane"/>
    <property type="evidence" value="ECO:0007669"/>
    <property type="project" value="UniProtKB-SubCell"/>
</dbReference>
<dbReference type="Pfam" id="PF05140">
    <property type="entry name" value="ResB"/>
    <property type="match status" value="1"/>
</dbReference>
<keyword evidence="2 7" id="KW-0812">Transmembrane</keyword>
<dbReference type="PANTHER" id="PTHR31566:SF0">
    <property type="entry name" value="CYTOCHROME C BIOGENESIS PROTEIN CCS1, CHLOROPLASTIC"/>
    <property type="match status" value="1"/>
</dbReference>
<keyword evidence="4 7" id="KW-1133">Transmembrane helix</keyword>
<dbReference type="InterPro" id="IPR007816">
    <property type="entry name" value="ResB-like_domain"/>
</dbReference>
<dbReference type="GO" id="GO:0017004">
    <property type="term" value="P:cytochrome complex assembly"/>
    <property type="evidence" value="ECO:0007669"/>
    <property type="project" value="UniProtKB-KW"/>
</dbReference>
<keyword evidence="3" id="KW-0201">Cytochrome c-type biogenesis</keyword>
<protein>
    <submittedName>
        <fullName evidence="9">ResB protein required for cytochrome c biosynthesis</fullName>
    </submittedName>
</protein>
<evidence type="ECO:0000259" key="8">
    <source>
        <dbReference type="Pfam" id="PF05140"/>
    </source>
</evidence>
<organism evidence="9 10">
    <name type="scientific">Corynebacterium variabile</name>
    <dbReference type="NCBI Taxonomy" id="1727"/>
    <lineage>
        <taxon>Bacteria</taxon>
        <taxon>Bacillati</taxon>
        <taxon>Actinomycetota</taxon>
        <taxon>Actinomycetes</taxon>
        <taxon>Mycobacteriales</taxon>
        <taxon>Corynebacteriaceae</taxon>
        <taxon>Corynebacterium</taxon>
    </lineage>
</organism>
<accession>A0A0X2NNX6</accession>
<dbReference type="EMBL" id="FAUH01000019">
    <property type="protein sequence ID" value="CUU67184.1"/>
    <property type="molecule type" value="Genomic_DNA"/>
</dbReference>
<comment type="subcellular location">
    <subcellularLocation>
        <location evidence="1">Membrane</location>
        <topology evidence="1">Multi-pass membrane protein</topology>
    </subcellularLocation>
</comment>
<feature type="transmembrane region" description="Helical" evidence="7">
    <location>
        <begin position="184"/>
        <end position="204"/>
    </location>
</feature>
<name>A0A0X2NNX6_9CORY</name>